<dbReference type="EMBL" id="DSVL01000096">
    <property type="protein sequence ID" value="HFH28504.1"/>
    <property type="molecule type" value="Genomic_DNA"/>
</dbReference>
<name>A0A7C3IFY8_9SPIR</name>
<protein>
    <recommendedName>
        <fullName evidence="3">DRTGG domain-containing protein</fullName>
    </recommendedName>
</protein>
<sequence length="111" mass="11930">MKISDVIKALNCEVVQGQFENTELEGAYTSDLLSDVMANAKSAGALITIQAHKNTVAVATLVNISLIIICNSRPIPEDMIDAAREEGVAIVRTAENQFMTSGRLFALLGYT</sequence>
<dbReference type="Gene3D" id="3.40.1390.20">
    <property type="entry name" value="HprK N-terminal domain-like"/>
    <property type="match status" value="1"/>
</dbReference>
<dbReference type="AlphaFoldDB" id="A0A7C3IFY8"/>
<reference evidence="2" key="1">
    <citation type="journal article" date="2020" name="mSystems">
        <title>Genome- and Community-Level Interaction Insights into Carbon Utilization and Element Cycling Functions of Hydrothermarchaeota in Hydrothermal Sediment.</title>
        <authorList>
            <person name="Zhou Z."/>
            <person name="Liu Y."/>
            <person name="Xu W."/>
            <person name="Pan J."/>
            <person name="Luo Z.H."/>
            <person name="Li M."/>
        </authorList>
    </citation>
    <scope>NUCLEOTIDE SEQUENCE [LARGE SCALE GENOMIC DNA]</scope>
    <source>
        <strain evidence="2">SpSt-503</strain>
    </source>
</reference>
<dbReference type="InterPro" id="IPR028979">
    <property type="entry name" value="Ser_kin/Pase_Hpr-like_N_sf"/>
</dbReference>
<proteinExistence type="predicted"/>
<evidence type="ECO:0000313" key="2">
    <source>
        <dbReference type="EMBL" id="HFH28504.1"/>
    </source>
</evidence>
<gene>
    <name evidence="2" type="ORF">ENS59_03200</name>
</gene>
<organism evidence="2">
    <name type="scientific">Gracilinema caldarium</name>
    <dbReference type="NCBI Taxonomy" id="215591"/>
    <lineage>
        <taxon>Bacteria</taxon>
        <taxon>Pseudomonadati</taxon>
        <taxon>Spirochaetota</taxon>
        <taxon>Spirochaetia</taxon>
        <taxon>Spirochaetales</taxon>
        <taxon>Breznakiellaceae</taxon>
        <taxon>Gracilinema</taxon>
    </lineage>
</organism>
<comment type="subunit">
    <text evidence="1">Homohexamer.</text>
</comment>
<comment type="caution">
    <text evidence="2">The sequence shown here is derived from an EMBL/GenBank/DDBJ whole genome shotgun (WGS) entry which is preliminary data.</text>
</comment>
<dbReference type="SUPFAM" id="SSF75138">
    <property type="entry name" value="HprK N-terminal domain-like"/>
    <property type="match status" value="1"/>
</dbReference>
<evidence type="ECO:0008006" key="3">
    <source>
        <dbReference type="Google" id="ProtNLM"/>
    </source>
</evidence>
<evidence type="ECO:0000256" key="1">
    <source>
        <dbReference type="ARBA" id="ARBA00011643"/>
    </source>
</evidence>
<accession>A0A7C3IFY8</accession>